<proteinExistence type="predicted"/>
<protein>
    <recommendedName>
        <fullName evidence="3">F-box domain-containing protein</fullName>
    </recommendedName>
</protein>
<sequence length="842" mass="94542">MHFNDLPAEIRLSIFRLATLKISQHEDTLPSYRPFAVVPLRARDWSASAQHALDMKSALVLVCKEWKAIATELLYECVRVQHGTRALVAALEGSAGAPLDDGNCNARWVRRVEISEQVLDFDPFNPVEVVRVLERCPFVETIVRPCMFERGGVGLGAVKLGTGETFPTLKSVRRIDWWTPNVIYGGWPGSAHPKPDFLSQLLAHAPNVEYVALAVPRRWERYDTWGRRRALFVPQAQGQGSGVDPKAYEKIHTLRLEGEVEASLMLAGGASEVGFLPNLRRLVVDASGLSRRSQVLEQYGRNIHSVELLNVLDERVLGTKLLLRACPNLRELYVPLGMGAVLLGEHGNESDRVVLEDLKCIRIKMDSSSSSTLTSPHLGYFMIFMRDKLDCPSLERIVLDGSVEMWKEDPCYAILEEFVSRRRFLDLDRDQIADLPSSDYEDTAVDYRPFEAVPLREREWSSSAQQALDVKMAIVLVCKEWKKMTTEYLYECIRIQQGTQALLIALEGHSGTGTPFDNARWVKRVEISERILDFDPFNPVMILRVLERCPLVETIVRPCMLERGGVALSACNLSRGEAWPTFRSVRRIDWWIPGVLKDSWSHPKPEFLDELLDHAPNVRYLTLAVPRGWERYNTLNRRNALFVRDAWKCDEAYGRIRTLRLEGDVEATLVLAGDASVVGSLPGLRRLVLDASGIARHSAVVEKYGRNIQSVELLELAPGPRNAPPDASPGKLVLGTNHLLRACPNLRELCVPLGLGGVLLSENGRVVLGSLKCIRIKMDASMSPLASSSLGYFIRDSLDCPSLERIVLYGSVARWKENACYGILEELVSRNRFLVLEFAGFV</sequence>
<gene>
    <name evidence="1" type="ORF">CVT26_003130</name>
</gene>
<evidence type="ECO:0008006" key="3">
    <source>
        <dbReference type="Google" id="ProtNLM"/>
    </source>
</evidence>
<comment type="caution">
    <text evidence="1">The sequence shown here is derived from an EMBL/GenBank/DDBJ whole genome shotgun (WGS) entry which is preliminary data.</text>
</comment>
<dbReference type="PANTHER" id="PTHR16134">
    <property type="entry name" value="F-BOX/TPR REPEAT PROTEIN POF3"/>
    <property type="match status" value="1"/>
</dbReference>
<dbReference type="PANTHER" id="PTHR16134:SF119">
    <property type="entry name" value="AT02038P-RELATED"/>
    <property type="match status" value="1"/>
</dbReference>
<dbReference type="InParanoid" id="A0A409Y4U6"/>
<dbReference type="EMBL" id="NHYE01001155">
    <property type="protein sequence ID" value="PPQ97981.1"/>
    <property type="molecule type" value="Genomic_DNA"/>
</dbReference>
<dbReference type="Proteomes" id="UP000284706">
    <property type="component" value="Unassembled WGS sequence"/>
</dbReference>
<dbReference type="AlphaFoldDB" id="A0A409Y4U6"/>
<evidence type="ECO:0000313" key="2">
    <source>
        <dbReference type="Proteomes" id="UP000284706"/>
    </source>
</evidence>
<organism evidence="1 2">
    <name type="scientific">Gymnopilus dilepis</name>
    <dbReference type="NCBI Taxonomy" id="231916"/>
    <lineage>
        <taxon>Eukaryota</taxon>
        <taxon>Fungi</taxon>
        <taxon>Dikarya</taxon>
        <taxon>Basidiomycota</taxon>
        <taxon>Agaricomycotina</taxon>
        <taxon>Agaricomycetes</taxon>
        <taxon>Agaricomycetidae</taxon>
        <taxon>Agaricales</taxon>
        <taxon>Agaricineae</taxon>
        <taxon>Hymenogastraceae</taxon>
        <taxon>Gymnopilus</taxon>
    </lineage>
</organism>
<name>A0A409Y4U6_9AGAR</name>
<dbReference type="OrthoDB" id="3256525at2759"/>
<evidence type="ECO:0000313" key="1">
    <source>
        <dbReference type="EMBL" id="PPQ97981.1"/>
    </source>
</evidence>
<reference evidence="1 2" key="1">
    <citation type="journal article" date="2018" name="Evol. Lett.">
        <title>Horizontal gene cluster transfer increased hallucinogenic mushroom diversity.</title>
        <authorList>
            <person name="Reynolds H.T."/>
            <person name="Vijayakumar V."/>
            <person name="Gluck-Thaler E."/>
            <person name="Korotkin H.B."/>
            <person name="Matheny P.B."/>
            <person name="Slot J.C."/>
        </authorList>
    </citation>
    <scope>NUCLEOTIDE SEQUENCE [LARGE SCALE GENOMIC DNA]</scope>
    <source>
        <strain evidence="1 2">SRW20</strain>
    </source>
</reference>
<dbReference type="STRING" id="231916.A0A409Y4U6"/>
<accession>A0A409Y4U6</accession>
<keyword evidence="2" id="KW-1185">Reference proteome</keyword>